<dbReference type="EMBL" id="REGN01000928">
    <property type="protein sequence ID" value="RNA38060.1"/>
    <property type="molecule type" value="Genomic_DNA"/>
</dbReference>
<accession>A0A3M7SQZ8</accession>
<name>A0A3M7SQZ8_BRAPC</name>
<protein>
    <submittedName>
        <fullName evidence="2">Uncharacterized protein</fullName>
    </submittedName>
</protein>
<comment type="caution">
    <text evidence="2">The sequence shown here is derived from an EMBL/GenBank/DDBJ whole genome shotgun (WGS) entry which is preliminary data.</text>
</comment>
<organism evidence="2 3">
    <name type="scientific">Brachionus plicatilis</name>
    <name type="common">Marine rotifer</name>
    <name type="synonym">Brachionus muelleri</name>
    <dbReference type="NCBI Taxonomy" id="10195"/>
    <lineage>
        <taxon>Eukaryota</taxon>
        <taxon>Metazoa</taxon>
        <taxon>Spiralia</taxon>
        <taxon>Gnathifera</taxon>
        <taxon>Rotifera</taxon>
        <taxon>Eurotatoria</taxon>
        <taxon>Monogononta</taxon>
        <taxon>Pseudotrocha</taxon>
        <taxon>Ploima</taxon>
        <taxon>Brachionidae</taxon>
        <taxon>Brachionus</taxon>
    </lineage>
</organism>
<reference evidence="2 3" key="1">
    <citation type="journal article" date="2018" name="Sci. Rep.">
        <title>Genomic signatures of local adaptation to the degree of environmental predictability in rotifers.</title>
        <authorList>
            <person name="Franch-Gras L."/>
            <person name="Hahn C."/>
            <person name="Garcia-Roger E.M."/>
            <person name="Carmona M.J."/>
            <person name="Serra M."/>
            <person name="Gomez A."/>
        </authorList>
    </citation>
    <scope>NUCLEOTIDE SEQUENCE [LARGE SCALE GENOMIC DNA]</scope>
    <source>
        <strain evidence="2">HYR1</strain>
    </source>
</reference>
<evidence type="ECO:0000256" key="1">
    <source>
        <dbReference type="SAM" id="MobiDB-lite"/>
    </source>
</evidence>
<dbReference type="Proteomes" id="UP000276133">
    <property type="component" value="Unassembled WGS sequence"/>
</dbReference>
<proteinExistence type="predicted"/>
<evidence type="ECO:0000313" key="2">
    <source>
        <dbReference type="EMBL" id="RNA38060.1"/>
    </source>
</evidence>
<dbReference type="AlphaFoldDB" id="A0A3M7SQZ8"/>
<keyword evidence="3" id="KW-1185">Reference proteome</keyword>
<sequence>MELRHGLATVMIMQNSTEIAAASGSQESGLDKCKALLESAVGTAGEHSEEMDIIGSMKIMHQALSALSRKRLGIIPFLNECRDNILSWWSIEHRLIEAYKLNSLNKSIFPYKEDKCYYLQADWQNFHKMMSGLFSLIRAYKKQSLVQLQTSEFKASKTIPKGIKSDDESDEIGEASASRRKRFDQDDKFCQKCGVKIVKIRQSSCPNK</sequence>
<evidence type="ECO:0000313" key="3">
    <source>
        <dbReference type="Proteomes" id="UP000276133"/>
    </source>
</evidence>
<gene>
    <name evidence="2" type="ORF">BpHYR1_051017</name>
</gene>
<feature type="region of interest" description="Disordered" evidence="1">
    <location>
        <begin position="160"/>
        <end position="185"/>
    </location>
</feature>